<comment type="similarity">
    <text evidence="2">Belongs to the cytochrome P450 family.</text>
</comment>
<sequence>MVVVPRRSMAALFLSPAAERLKALGPSLKFAQCSLLFSGCHLSGVILSNGERWLQIRRFSLMTLRNFGMGKKGIEERIQEETEYLVKELRDTKGQPFTPTTLFSSAAGNVISHILFGERFDYQDKDFIRILRLLRDSVWLESSFAGQLYNIIPNIMEYLPGPHRKLFQDTLAVETFITQKIEDHKKTFDPSNTPRDFIDAFLLKMEQLYNTIPKIMDYLPGPHHTLFQDALVVQAFVTQKIEDHKKTFDPSNTPRDFIDAFLLKMEQEKTNPKTEFTMENLVMTVLDLYFAGTETSSTTLRYICMLLLEHPAVEAKIHEEIDRVIGRERPPAMKDRPGMPYTEAVIHEAQRFLDLIPMGVVRMAKRDVELEGFTIPKEGRGEPTKAGLLFLHLLYALHILPLTLLPAKIHEEIDRVIGRERPPAMKDRPGMPYTEAVIHEAQRFLDLIPLGLVRKAKRDVELEGFTIPKVPGGHWRYLAGDGFCRRPIRSFAMLN</sequence>
<evidence type="ECO:0000313" key="5">
    <source>
        <dbReference type="EMBL" id="KAH0627725.1"/>
    </source>
</evidence>
<dbReference type="PRINTS" id="PR00385">
    <property type="entry name" value="P450"/>
</dbReference>
<evidence type="ECO:0000256" key="2">
    <source>
        <dbReference type="ARBA" id="ARBA00010617"/>
    </source>
</evidence>
<name>A0ABQ7TE70_PHRPL</name>
<dbReference type="SUPFAM" id="SSF48264">
    <property type="entry name" value="Cytochrome P450"/>
    <property type="match status" value="2"/>
</dbReference>
<keyword evidence="6" id="KW-1185">Reference proteome</keyword>
<reference evidence="5 6" key="1">
    <citation type="journal article" date="2022" name="Gigascience">
        <title>A chromosome-level genome assembly and annotation of the desert horned lizard, Phrynosoma platyrhinos, provides insight into chromosomal rearrangements among reptiles.</title>
        <authorList>
            <person name="Koochekian N."/>
            <person name="Ascanio A."/>
            <person name="Farleigh K."/>
            <person name="Card D.C."/>
            <person name="Schield D.R."/>
            <person name="Castoe T.A."/>
            <person name="Jezkova T."/>
        </authorList>
    </citation>
    <scope>NUCLEOTIDE SEQUENCE [LARGE SCALE GENOMIC DNA]</scope>
    <source>
        <strain evidence="5">NK-2021</strain>
    </source>
</reference>
<dbReference type="PANTHER" id="PTHR24300:SF386">
    <property type="entry name" value="CYTOCHROME P450"/>
    <property type="match status" value="1"/>
</dbReference>
<evidence type="ECO:0000256" key="4">
    <source>
        <dbReference type="ARBA" id="ARBA00023004"/>
    </source>
</evidence>
<proteinExistence type="inferred from homology"/>
<evidence type="ECO:0000313" key="6">
    <source>
        <dbReference type="Proteomes" id="UP000826234"/>
    </source>
</evidence>
<dbReference type="PANTHER" id="PTHR24300">
    <property type="entry name" value="CYTOCHROME P450 508A4-RELATED"/>
    <property type="match status" value="1"/>
</dbReference>
<organism evidence="5 6">
    <name type="scientific">Phrynosoma platyrhinos</name>
    <name type="common">Desert horned lizard</name>
    <dbReference type="NCBI Taxonomy" id="52577"/>
    <lineage>
        <taxon>Eukaryota</taxon>
        <taxon>Metazoa</taxon>
        <taxon>Chordata</taxon>
        <taxon>Craniata</taxon>
        <taxon>Vertebrata</taxon>
        <taxon>Euteleostomi</taxon>
        <taxon>Lepidosauria</taxon>
        <taxon>Squamata</taxon>
        <taxon>Bifurcata</taxon>
        <taxon>Unidentata</taxon>
        <taxon>Episquamata</taxon>
        <taxon>Toxicofera</taxon>
        <taxon>Iguania</taxon>
        <taxon>Phrynosomatidae</taxon>
        <taxon>Phrynosomatinae</taxon>
        <taxon>Phrynosoma</taxon>
    </lineage>
</organism>
<protein>
    <submittedName>
        <fullName evidence="5">Uncharacterized protein</fullName>
    </submittedName>
</protein>
<dbReference type="EMBL" id="JAIPUX010000521">
    <property type="protein sequence ID" value="KAH0627725.1"/>
    <property type="molecule type" value="Genomic_DNA"/>
</dbReference>
<comment type="cofactor">
    <cofactor evidence="1">
        <name>heme</name>
        <dbReference type="ChEBI" id="CHEBI:30413"/>
    </cofactor>
</comment>
<gene>
    <name evidence="5" type="ORF">JD844_003861</name>
</gene>
<keyword evidence="4" id="KW-0408">Iron</keyword>
<dbReference type="Pfam" id="PF00067">
    <property type="entry name" value="p450"/>
    <property type="match status" value="3"/>
</dbReference>
<dbReference type="InterPro" id="IPR001128">
    <property type="entry name" value="Cyt_P450"/>
</dbReference>
<dbReference type="InterPro" id="IPR002401">
    <property type="entry name" value="Cyt_P450_E_grp-I"/>
</dbReference>
<dbReference type="PRINTS" id="PR00463">
    <property type="entry name" value="EP450I"/>
</dbReference>
<dbReference type="InterPro" id="IPR036396">
    <property type="entry name" value="Cyt_P450_sf"/>
</dbReference>
<dbReference type="Gene3D" id="1.10.630.10">
    <property type="entry name" value="Cytochrome P450"/>
    <property type="match status" value="3"/>
</dbReference>
<evidence type="ECO:0000256" key="3">
    <source>
        <dbReference type="ARBA" id="ARBA00022723"/>
    </source>
</evidence>
<evidence type="ECO:0000256" key="1">
    <source>
        <dbReference type="ARBA" id="ARBA00001971"/>
    </source>
</evidence>
<comment type="caution">
    <text evidence="5">The sequence shown here is derived from an EMBL/GenBank/DDBJ whole genome shotgun (WGS) entry which is preliminary data.</text>
</comment>
<dbReference type="Proteomes" id="UP000826234">
    <property type="component" value="Unassembled WGS sequence"/>
</dbReference>
<keyword evidence="3" id="KW-0479">Metal-binding</keyword>
<dbReference type="InterPro" id="IPR050182">
    <property type="entry name" value="Cytochrome_P450_fam2"/>
</dbReference>
<accession>A0ABQ7TE70</accession>